<dbReference type="InterPro" id="IPR028250">
    <property type="entry name" value="DsbDN"/>
</dbReference>
<feature type="domain" description="Cytochrome C biogenesis protein transmembrane" evidence="8">
    <location>
        <begin position="329"/>
        <end position="541"/>
    </location>
</feature>
<dbReference type="Proteomes" id="UP000619238">
    <property type="component" value="Unassembled WGS sequence"/>
</dbReference>
<dbReference type="SUPFAM" id="SSF52833">
    <property type="entry name" value="Thioredoxin-like"/>
    <property type="match status" value="1"/>
</dbReference>
<evidence type="ECO:0000259" key="9">
    <source>
        <dbReference type="Pfam" id="PF11412"/>
    </source>
</evidence>
<feature type="signal peptide" evidence="7">
    <location>
        <begin position="1"/>
        <end position="19"/>
    </location>
</feature>
<keyword evidence="3" id="KW-0201">Cytochrome c-type biogenesis</keyword>
<evidence type="ECO:0000256" key="5">
    <source>
        <dbReference type="ARBA" id="ARBA00023136"/>
    </source>
</evidence>
<feature type="transmembrane region" description="Helical" evidence="6">
    <location>
        <begin position="594"/>
        <end position="612"/>
    </location>
</feature>
<feature type="transmembrane region" description="Helical" evidence="6">
    <location>
        <begin position="328"/>
        <end position="352"/>
    </location>
</feature>
<evidence type="ECO:0000256" key="6">
    <source>
        <dbReference type="SAM" id="Phobius"/>
    </source>
</evidence>
<organism evidence="10 11">
    <name type="scientific">Kordia aestuariivivens</name>
    <dbReference type="NCBI Taxonomy" id="2759037"/>
    <lineage>
        <taxon>Bacteria</taxon>
        <taxon>Pseudomonadati</taxon>
        <taxon>Bacteroidota</taxon>
        <taxon>Flavobacteriia</taxon>
        <taxon>Flavobacteriales</taxon>
        <taxon>Flavobacteriaceae</taxon>
        <taxon>Kordia</taxon>
    </lineage>
</organism>
<dbReference type="Pfam" id="PF02683">
    <property type="entry name" value="DsbD_TM"/>
    <property type="match status" value="1"/>
</dbReference>
<gene>
    <name evidence="10" type="ORF">H2O64_22015</name>
</gene>
<comment type="caution">
    <text evidence="10">The sequence shown here is derived from an EMBL/GenBank/DDBJ whole genome shotgun (WGS) entry which is preliminary data.</text>
</comment>
<feature type="transmembrane region" description="Helical" evidence="6">
    <location>
        <begin position="483"/>
        <end position="507"/>
    </location>
</feature>
<evidence type="ECO:0000259" key="8">
    <source>
        <dbReference type="Pfam" id="PF02683"/>
    </source>
</evidence>
<dbReference type="EMBL" id="JACGWS010000019">
    <property type="protein sequence ID" value="MBC8757361.1"/>
    <property type="molecule type" value="Genomic_DNA"/>
</dbReference>
<feature type="transmembrane region" description="Helical" evidence="6">
    <location>
        <begin position="556"/>
        <end position="573"/>
    </location>
</feature>
<comment type="subcellular location">
    <subcellularLocation>
        <location evidence="1">Membrane</location>
        <topology evidence="1">Multi-pass membrane protein</topology>
    </subcellularLocation>
</comment>
<proteinExistence type="predicted"/>
<evidence type="ECO:0000256" key="3">
    <source>
        <dbReference type="ARBA" id="ARBA00022748"/>
    </source>
</evidence>
<sequence length="811" mass="90985">MKKLITLLLLCVSSFAVNAQIDDPVQWTSEIEKISDTEFNLIYKAEVANKWRIYSQYLAENSGFPTEFMYDSIQQINDFKLVGKNKEGKGITKFDKVFQAELTYFKGTATFTQKVKITNPNLTSITSEVIYQTCDDEKCVLGDEEFTFQLPGSGKAAEKQEAAIATPTQTVFQNEQPKVFDPVQWKGTVKKLSETEYELVMKASVEDKWHLYSQRSYGDDGPFPTEFTFLEAGKGYATVGKVEESKTKEVFDKVFQKNISFYEGEATFTQKIKVTDATTQHITAEVLFMVCDDEKCLPPTVKEIKFDIKKATVVSKAGKDKDKSQRSLWATFFIAFFLGFGVLLTPCVFPMIPMTVSFFTKQSKTRAAGIKNALLYGLFIIVIYTGLGTAMSALFGSNFMYDLSTGVPFNLIMFFVLLIFAFSFMGAFEIMLPNSWMNKVDQQSNRGGIIGIFFMALALAVVSFSCTFPIAGTALLEAATIGGITPIISMLGFSCAIAIPFVLFAVFPGWMNSLPKSGGWLNTVKVVLGFLELAFAFKFLSMVDIVLDLHILDREVFLAIWVAIFGTLAMYLFGKIQLPHDSPLQKISVGRACLGMLTLAFTIYMLPGLWGAPLKLISGFPPPMNGNSESPYGVGYKKRVQASVNYSDVKKENVLKIEEEVSHEGPHGLIAFLDYEKGLEYAKKVNKPVMIDFTGKTCVNCRKMEEQVWTEGNILGMIRNDVVLISLYADNMKKLPKEEQYESKLTGNRVRTIGDKWKEFQQVRYNTNAQPLYVIQDVNGNDLTEAVAYTPDPVTYEKWLQDGIDKFKKEN</sequence>
<keyword evidence="4 6" id="KW-1133">Transmembrane helix</keyword>
<evidence type="ECO:0000256" key="4">
    <source>
        <dbReference type="ARBA" id="ARBA00022989"/>
    </source>
</evidence>
<evidence type="ECO:0000256" key="1">
    <source>
        <dbReference type="ARBA" id="ARBA00004141"/>
    </source>
</evidence>
<dbReference type="InterPro" id="IPR003834">
    <property type="entry name" value="Cyt_c_assmbl_TM_dom"/>
</dbReference>
<keyword evidence="5 6" id="KW-0472">Membrane</keyword>
<evidence type="ECO:0000256" key="7">
    <source>
        <dbReference type="SAM" id="SignalP"/>
    </source>
</evidence>
<feature type="transmembrane region" description="Helical" evidence="6">
    <location>
        <begin position="373"/>
        <end position="395"/>
    </location>
</feature>
<feature type="transmembrane region" description="Helical" evidence="6">
    <location>
        <begin position="519"/>
        <end position="536"/>
    </location>
</feature>
<dbReference type="InterPro" id="IPR036929">
    <property type="entry name" value="DsbDN_sf"/>
</dbReference>
<name>A0ABR7QFM9_9FLAO</name>
<dbReference type="Pfam" id="PF13899">
    <property type="entry name" value="Thioredoxin_7"/>
    <property type="match status" value="1"/>
</dbReference>
<protein>
    <submittedName>
        <fullName evidence="10">Thioredoxin family protein</fullName>
    </submittedName>
</protein>
<dbReference type="Pfam" id="PF11412">
    <property type="entry name" value="DsbD_N"/>
    <property type="match status" value="1"/>
</dbReference>
<feature type="transmembrane region" description="Helical" evidence="6">
    <location>
        <begin position="407"/>
        <end position="428"/>
    </location>
</feature>
<evidence type="ECO:0000313" key="11">
    <source>
        <dbReference type="Proteomes" id="UP000619238"/>
    </source>
</evidence>
<keyword evidence="11" id="KW-1185">Reference proteome</keyword>
<dbReference type="Gene3D" id="2.60.40.1250">
    <property type="entry name" value="Thiol:disulfide interchange protein DsbD, N-terminal domain"/>
    <property type="match status" value="1"/>
</dbReference>
<accession>A0ABR7QFM9</accession>
<evidence type="ECO:0000313" key="10">
    <source>
        <dbReference type="EMBL" id="MBC8757361.1"/>
    </source>
</evidence>
<feature type="transmembrane region" description="Helical" evidence="6">
    <location>
        <begin position="449"/>
        <end position="471"/>
    </location>
</feature>
<dbReference type="PANTHER" id="PTHR32234:SF0">
    <property type="entry name" value="THIOL:DISULFIDE INTERCHANGE PROTEIN DSBD"/>
    <property type="match status" value="1"/>
</dbReference>
<dbReference type="PANTHER" id="PTHR32234">
    <property type="entry name" value="THIOL:DISULFIDE INTERCHANGE PROTEIN DSBD"/>
    <property type="match status" value="1"/>
</dbReference>
<reference evidence="10 11" key="1">
    <citation type="submission" date="2020-07" db="EMBL/GenBank/DDBJ databases">
        <title>Description of Kordia aestuariivivens sp. nov., isolated from a tidal flat.</title>
        <authorList>
            <person name="Park S."/>
            <person name="Yoon J.-H."/>
        </authorList>
    </citation>
    <scope>NUCLEOTIDE SEQUENCE [LARGE SCALE GENOMIC DNA]</scope>
    <source>
        <strain evidence="10 11">YSTF-M3</strain>
    </source>
</reference>
<dbReference type="Gene3D" id="3.40.30.10">
    <property type="entry name" value="Glutaredoxin"/>
    <property type="match status" value="1"/>
</dbReference>
<evidence type="ECO:0000256" key="2">
    <source>
        <dbReference type="ARBA" id="ARBA00022692"/>
    </source>
</evidence>
<dbReference type="RefSeq" id="WP_187564402.1">
    <property type="nucleotide sequence ID" value="NZ_JACGWS010000019.1"/>
</dbReference>
<feature type="domain" description="Thiol:disulfide interchange protein DsbD N-terminal" evidence="9">
    <location>
        <begin position="193"/>
        <end position="306"/>
    </location>
</feature>
<feature type="chain" id="PRO_5047524124" evidence="7">
    <location>
        <begin position="20"/>
        <end position="811"/>
    </location>
</feature>
<keyword evidence="7" id="KW-0732">Signal</keyword>
<dbReference type="InterPro" id="IPR036249">
    <property type="entry name" value="Thioredoxin-like_sf"/>
</dbReference>
<keyword evidence="2 6" id="KW-0812">Transmembrane</keyword>